<protein>
    <submittedName>
        <fullName evidence="2">Peroxidase</fullName>
    </submittedName>
</protein>
<dbReference type="Gene3D" id="3.30.450.60">
    <property type="match status" value="1"/>
</dbReference>
<dbReference type="Proteomes" id="UP000095282">
    <property type="component" value="Unplaced"/>
</dbReference>
<dbReference type="AlphaFoldDB" id="A0A1I7T008"/>
<organism evidence="1 2">
    <name type="scientific">Caenorhabditis tropicalis</name>
    <dbReference type="NCBI Taxonomy" id="1561998"/>
    <lineage>
        <taxon>Eukaryota</taxon>
        <taxon>Metazoa</taxon>
        <taxon>Ecdysozoa</taxon>
        <taxon>Nematoda</taxon>
        <taxon>Chromadorea</taxon>
        <taxon>Rhabditida</taxon>
        <taxon>Rhabditina</taxon>
        <taxon>Rhabditomorpha</taxon>
        <taxon>Rhabditoidea</taxon>
        <taxon>Rhabditidae</taxon>
        <taxon>Peloderinae</taxon>
        <taxon>Caenorhabditis</taxon>
    </lineage>
</organism>
<sequence>MLDEKMDFGFPQTTESRVLQEYITDERQKQVSAPRPLMTVTNAVSCNPKEQNEFFLDVIEHFNMLGTIFQSGILFATAEWPSGRVGV</sequence>
<evidence type="ECO:0000313" key="2">
    <source>
        <dbReference type="WBParaSite" id="Csp11.Scaffold42.g225.t1"/>
    </source>
</evidence>
<evidence type="ECO:0000313" key="1">
    <source>
        <dbReference type="Proteomes" id="UP000095282"/>
    </source>
</evidence>
<proteinExistence type="predicted"/>
<accession>A0A1I7T008</accession>
<dbReference type="WBParaSite" id="Csp11.Scaffold42.g225.t1">
    <property type="protein sequence ID" value="Csp11.Scaffold42.g225.t1"/>
    <property type="gene ID" value="Csp11.Scaffold42.g225"/>
</dbReference>
<dbReference type="STRING" id="1561998.A0A1I7T008"/>
<reference evidence="2" key="1">
    <citation type="submission" date="2016-11" db="UniProtKB">
        <authorList>
            <consortium name="WormBaseParasite"/>
        </authorList>
    </citation>
    <scope>IDENTIFICATION</scope>
</reference>
<keyword evidence="1" id="KW-1185">Reference proteome</keyword>
<dbReference type="eggNOG" id="KOG0937">
    <property type="taxonomic scope" value="Eukaryota"/>
</dbReference>
<name>A0A1I7T008_9PELO</name>